<dbReference type="GO" id="GO:0098793">
    <property type="term" value="C:presynapse"/>
    <property type="evidence" value="ECO:0007669"/>
    <property type="project" value="GOC"/>
</dbReference>
<dbReference type="GO" id="GO:0070382">
    <property type="term" value="C:exocytic vesicle"/>
    <property type="evidence" value="ECO:0007669"/>
    <property type="project" value="TreeGrafter"/>
</dbReference>
<dbReference type="InterPro" id="IPR000008">
    <property type="entry name" value="C2_dom"/>
</dbReference>
<feature type="domain" description="C2" evidence="4">
    <location>
        <begin position="278"/>
        <end position="411"/>
    </location>
</feature>
<dbReference type="GO" id="GO:0030276">
    <property type="term" value="F:clathrin binding"/>
    <property type="evidence" value="ECO:0007669"/>
    <property type="project" value="TreeGrafter"/>
</dbReference>
<dbReference type="GO" id="GO:0001786">
    <property type="term" value="F:phosphatidylserine binding"/>
    <property type="evidence" value="ECO:0007669"/>
    <property type="project" value="TreeGrafter"/>
</dbReference>
<dbReference type="RefSeq" id="NP_001161666.1">
    <property type="nucleotide sequence ID" value="NM_001168194.1"/>
</dbReference>
<dbReference type="KEGG" id="sko:100313745"/>
<dbReference type="PROSITE" id="PS50004">
    <property type="entry name" value="C2"/>
    <property type="match status" value="2"/>
</dbReference>
<dbReference type="GO" id="GO:0048791">
    <property type="term" value="P:calcium ion-regulated exocytosis of neurotransmitter"/>
    <property type="evidence" value="ECO:0007669"/>
    <property type="project" value="TreeGrafter"/>
</dbReference>
<proteinExistence type="evidence at transcript level"/>
<evidence type="ECO:0000256" key="1">
    <source>
        <dbReference type="ARBA" id="ARBA00022737"/>
    </source>
</evidence>
<evidence type="ECO:0000313" key="6">
    <source>
        <dbReference type="Proteomes" id="UP000694865"/>
    </source>
</evidence>
<evidence type="ECO:0000256" key="3">
    <source>
        <dbReference type="SAM" id="Phobius"/>
    </source>
</evidence>
<sequence>MFTILQTGLIVSGGSIVVAIILVTWWKYCDNRKCNRRPGLEEKIPIASGTTANTTGYQITQTTDTGIPVSQTDSFIQYEDVNEGAQNAAVSGKEQPQVEQADYSDTEARDTVDEEIGVRRLERCCSTDSISSTTSDSSIGDNFFNTMGQIEIVLDYDGDNSTLTLTLVQAKELRPLDDCIGPMDTYVKLIVLPDCDARAQSKVFRKSFNPIYNERFVFTLHRDDLEQRSLQLCVYHYDKYSHHEAIGETEMRLGDVDLIPGAFSTWLNLVDVNDKPQDLGDIMFSLSYLPTAERLTVVIVKARNLKWNEAKDSADPFVKVYLLQNGKKISKKKTVVKKDERCPIYNEAMIFSVPSSVLQSVTLRVTVAENSVSGKNHSVGHVLVGPNATGSSLTHWNQMMTSLRKPAAMWHSLRKY</sequence>
<dbReference type="InterPro" id="IPR001565">
    <property type="entry name" value="Synaptotagmin"/>
</dbReference>
<organism evidence="5">
    <name type="scientific">Saccoglossus kowalevskii</name>
    <name type="common">Acorn worm</name>
    <dbReference type="NCBI Taxonomy" id="10224"/>
    <lineage>
        <taxon>Eukaryota</taxon>
        <taxon>Metazoa</taxon>
        <taxon>Hemichordata</taxon>
        <taxon>Enteropneusta</taxon>
        <taxon>Harrimaniidae</taxon>
        <taxon>Saccoglossus</taxon>
    </lineage>
</organism>
<dbReference type="AlphaFoldDB" id="D1LXF5"/>
<reference evidence="5" key="1">
    <citation type="submission" date="2009-10" db="EMBL/GenBank/DDBJ databases">
        <authorList>
            <person name="Freeman R.M.Jr."/>
            <person name="Wu M.M."/>
            <person name="Gerhart J.J."/>
        </authorList>
    </citation>
    <scope>NUCLEOTIDE SEQUENCE</scope>
</reference>
<keyword evidence="3" id="KW-0472">Membrane</keyword>
<evidence type="ECO:0000313" key="5">
    <source>
        <dbReference type="EMBL" id="ACY92661.1"/>
    </source>
</evidence>
<dbReference type="GeneID" id="100313745"/>
<dbReference type="PRINTS" id="PR00399">
    <property type="entry name" value="SYNAPTOTAGMN"/>
</dbReference>
<dbReference type="EMBL" id="GU076132">
    <property type="protein sequence ID" value="ACY92661.1"/>
    <property type="molecule type" value="mRNA"/>
</dbReference>
<evidence type="ECO:0000256" key="2">
    <source>
        <dbReference type="SAM" id="MobiDB-lite"/>
    </source>
</evidence>
<keyword evidence="3" id="KW-1133">Transmembrane helix</keyword>
<name>D1LXF5_SACKO</name>
<dbReference type="Proteomes" id="UP000694865">
    <property type="component" value="Unplaced"/>
</dbReference>
<feature type="domain" description="C2" evidence="4">
    <location>
        <begin position="146"/>
        <end position="267"/>
    </location>
</feature>
<reference evidence="7" key="2">
    <citation type="submission" date="2025-05" db="UniProtKB">
        <authorList>
            <consortium name="RefSeq"/>
        </authorList>
    </citation>
    <scope>IDENTIFICATION</scope>
</reference>
<gene>
    <name evidence="7" type="primary">LOC100313745</name>
</gene>
<keyword evidence="1" id="KW-0677">Repeat</keyword>
<evidence type="ECO:0000313" key="7">
    <source>
        <dbReference type="RefSeq" id="NP_001161666.1"/>
    </source>
</evidence>
<keyword evidence="6" id="KW-1185">Reference proteome</keyword>
<dbReference type="GO" id="GO:0048488">
    <property type="term" value="P:synaptic vesicle endocytosis"/>
    <property type="evidence" value="ECO:0007669"/>
    <property type="project" value="TreeGrafter"/>
</dbReference>
<feature type="transmembrane region" description="Helical" evidence="3">
    <location>
        <begin position="7"/>
        <end position="28"/>
    </location>
</feature>
<dbReference type="PANTHER" id="PTHR10024:SF252">
    <property type="entry name" value="SYNAPTOTAGMIN-12"/>
    <property type="match status" value="1"/>
</dbReference>
<dbReference type="SUPFAM" id="SSF49562">
    <property type="entry name" value="C2 domain (Calcium/lipid-binding domain, CaLB)"/>
    <property type="match status" value="2"/>
</dbReference>
<accession>D1LXF5</accession>
<dbReference type="SMART" id="SM00239">
    <property type="entry name" value="C2"/>
    <property type="match status" value="2"/>
</dbReference>
<dbReference type="Pfam" id="PF00168">
    <property type="entry name" value="C2"/>
    <property type="match status" value="2"/>
</dbReference>
<dbReference type="InterPro" id="IPR035892">
    <property type="entry name" value="C2_domain_sf"/>
</dbReference>
<dbReference type="GO" id="GO:0005886">
    <property type="term" value="C:plasma membrane"/>
    <property type="evidence" value="ECO:0007669"/>
    <property type="project" value="TreeGrafter"/>
</dbReference>
<dbReference type="FunFam" id="2.60.40.150:FF:000080">
    <property type="entry name" value="Putative synaptotagmin-12"/>
    <property type="match status" value="1"/>
</dbReference>
<dbReference type="GO" id="GO:0000149">
    <property type="term" value="F:SNARE binding"/>
    <property type="evidence" value="ECO:0007669"/>
    <property type="project" value="TreeGrafter"/>
</dbReference>
<dbReference type="GO" id="GO:0005509">
    <property type="term" value="F:calcium ion binding"/>
    <property type="evidence" value="ECO:0007669"/>
    <property type="project" value="TreeGrafter"/>
</dbReference>
<dbReference type="PANTHER" id="PTHR10024">
    <property type="entry name" value="SYNAPTOTAGMIN"/>
    <property type="match status" value="1"/>
</dbReference>
<dbReference type="GO" id="GO:0005544">
    <property type="term" value="F:calcium-dependent phospholipid binding"/>
    <property type="evidence" value="ECO:0007669"/>
    <property type="project" value="TreeGrafter"/>
</dbReference>
<keyword evidence="3" id="KW-0812">Transmembrane</keyword>
<dbReference type="OrthoDB" id="67700at2759"/>
<feature type="region of interest" description="Disordered" evidence="2">
    <location>
        <begin position="88"/>
        <end position="111"/>
    </location>
</feature>
<dbReference type="Gene3D" id="2.60.40.150">
    <property type="entry name" value="C2 domain"/>
    <property type="match status" value="2"/>
</dbReference>
<evidence type="ECO:0000259" key="4">
    <source>
        <dbReference type="PROSITE" id="PS50004"/>
    </source>
</evidence>
<dbReference type="InterPro" id="IPR030537">
    <property type="entry name" value="Syt12_C2B"/>
</dbReference>
<protein>
    <submittedName>
        <fullName evidence="5 7">Synaptotagmin B-like protein</fullName>
    </submittedName>
</protein>
<dbReference type="CDD" id="cd08406">
    <property type="entry name" value="C2B_Synaptotagmin-12"/>
    <property type="match status" value="1"/>
</dbReference>